<evidence type="ECO:0000313" key="13">
    <source>
        <dbReference type="Proteomes" id="UP000449710"/>
    </source>
</evidence>
<keyword evidence="3 10" id="KW-0808">Transferase</keyword>
<dbReference type="Pfam" id="PF19293">
    <property type="entry name" value="CdaA_N"/>
    <property type="match status" value="1"/>
</dbReference>
<dbReference type="PANTHER" id="PTHR34185">
    <property type="entry name" value="DIADENYLATE CYCLASE"/>
    <property type="match status" value="1"/>
</dbReference>
<dbReference type="PROSITE" id="PS51794">
    <property type="entry name" value="DAC"/>
    <property type="match status" value="1"/>
</dbReference>
<feature type="transmembrane region" description="Helical" evidence="10">
    <location>
        <begin position="64"/>
        <end position="82"/>
    </location>
</feature>
<dbReference type="SUPFAM" id="SSF143597">
    <property type="entry name" value="YojJ-like"/>
    <property type="match status" value="1"/>
</dbReference>
<feature type="domain" description="DAC" evidence="11">
    <location>
        <begin position="83"/>
        <end position="244"/>
    </location>
</feature>
<evidence type="ECO:0000256" key="1">
    <source>
        <dbReference type="ARBA" id="ARBA00000877"/>
    </source>
</evidence>
<dbReference type="GO" id="GO:0005524">
    <property type="term" value="F:ATP binding"/>
    <property type="evidence" value="ECO:0007669"/>
    <property type="project" value="UniProtKB-UniRule"/>
</dbReference>
<comment type="subunit">
    <text evidence="10">Probably a homodimer.</text>
</comment>
<dbReference type="InterPro" id="IPR045585">
    <property type="entry name" value="CdaA_N"/>
</dbReference>
<dbReference type="Pfam" id="PF02457">
    <property type="entry name" value="DAC"/>
    <property type="match status" value="1"/>
</dbReference>
<evidence type="ECO:0000256" key="3">
    <source>
        <dbReference type="ARBA" id="ARBA00022679"/>
    </source>
</evidence>
<evidence type="ECO:0000256" key="8">
    <source>
        <dbReference type="ARBA" id="ARBA00022989"/>
    </source>
</evidence>
<dbReference type="InterPro" id="IPR050338">
    <property type="entry name" value="DisA"/>
</dbReference>
<gene>
    <name evidence="10" type="primary">dacA</name>
    <name evidence="12" type="ORF">ISALK_13825</name>
</gene>
<keyword evidence="13" id="KW-1185">Reference proteome</keyword>
<dbReference type="GO" id="GO:0004016">
    <property type="term" value="F:adenylate cyclase activity"/>
    <property type="evidence" value="ECO:0007669"/>
    <property type="project" value="UniProtKB-UniRule"/>
</dbReference>
<keyword evidence="8 10" id="KW-1133">Transmembrane helix</keyword>
<dbReference type="InterPro" id="IPR003390">
    <property type="entry name" value="DNA_integrity_scan_DisA_N"/>
</dbReference>
<dbReference type="PIRSF" id="PIRSF004793">
    <property type="entry name" value="UCP004793"/>
    <property type="match status" value="1"/>
</dbReference>
<comment type="caution">
    <text evidence="12">The sequence shown here is derived from an EMBL/GenBank/DDBJ whole genome shotgun (WGS) entry which is preliminary data.</text>
</comment>
<organism evidence="12 13">
    <name type="scientific">Isachenkonia alkalipeptolytica</name>
    <dbReference type="NCBI Taxonomy" id="2565777"/>
    <lineage>
        <taxon>Bacteria</taxon>
        <taxon>Bacillati</taxon>
        <taxon>Bacillota</taxon>
        <taxon>Clostridia</taxon>
        <taxon>Eubacteriales</taxon>
        <taxon>Clostridiaceae</taxon>
        <taxon>Isachenkonia</taxon>
    </lineage>
</organism>
<evidence type="ECO:0000256" key="7">
    <source>
        <dbReference type="ARBA" id="ARBA00022840"/>
    </source>
</evidence>
<dbReference type="HAMAP" id="MF_01499">
    <property type="entry name" value="DacA"/>
    <property type="match status" value="1"/>
</dbReference>
<sequence length="283" mass="32130">MREVFEIVQNIGFKDLIDIGIVAYVFYKIYMLLKETRAKQLVKGIVVLLVVTQLSEWFQLHVMNWILINTMTVGLIALLIVFQPELRRALEYIGRTKLLSKSMQDLEYHELENIVNEMMESISSLSRQKIGALIVIEKDTGLSEIAESGTILDANISRGLLINIFMPNTPLHDGAIIIRNNKILAAACFLPLSDNPSLSKDLGTRHRAGVGISEKSDAFVVMVSEETGAISVAQHGKLSRFLDTKTLKTRIVNTMKPERTKKSWRFFKLKWRQNHENDESDAK</sequence>
<proteinExistence type="inferred from homology"/>
<comment type="similarity">
    <text evidence="10">Belongs to the adenylate cyclase family. DacA/CdaA subfamily.</text>
</comment>
<evidence type="ECO:0000256" key="2">
    <source>
        <dbReference type="ARBA" id="ARBA00022475"/>
    </source>
</evidence>
<reference evidence="12 13" key="1">
    <citation type="submission" date="2019-04" db="EMBL/GenBank/DDBJ databases">
        <title>Isachenkonia alkalipeptolytica gen. nov. sp. nov. a new anaerobic, alkiliphilic organothrophic bacterium capable to reduce synthesized ferrihydrite isolated from a soda lake.</title>
        <authorList>
            <person name="Toshchakov S.V."/>
            <person name="Zavarzina D.G."/>
            <person name="Zhilina T.N."/>
            <person name="Kostrikina N.A."/>
            <person name="Kublanov I.V."/>
        </authorList>
    </citation>
    <scope>NUCLEOTIDE SEQUENCE [LARGE SCALE GENOMIC DNA]</scope>
    <source>
        <strain evidence="12 13">Z-1701</strain>
    </source>
</reference>
<evidence type="ECO:0000259" key="11">
    <source>
        <dbReference type="PROSITE" id="PS51794"/>
    </source>
</evidence>
<comment type="catalytic activity">
    <reaction evidence="1 10">
        <text>2 ATP = 3',3'-c-di-AMP + 2 diphosphate</text>
        <dbReference type="Rhea" id="RHEA:35655"/>
        <dbReference type="ChEBI" id="CHEBI:30616"/>
        <dbReference type="ChEBI" id="CHEBI:33019"/>
        <dbReference type="ChEBI" id="CHEBI:71500"/>
        <dbReference type="EC" id="2.7.7.85"/>
    </reaction>
</comment>
<dbReference type="PANTHER" id="PTHR34185:SF1">
    <property type="entry name" value="DIADENYLATE CYCLASE"/>
    <property type="match status" value="1"/>
</dbReference>
<dbReference type="Gene3D" id="3.40.1700.10">
    <property type="entry name" value="DNA integrity scanning protein, DisA, N-terminal domain"/>
    <property type="match status" value="1"/>
</dbReference>
<feature type="transmembrane region" description="Helical" evidence="10">
    <location>
        <begin position="16"/>
        <end position="33"/>
    </location>
</feature>
<keyword evidence="4 10" id="KW-0812">Transmembrane</keyword>
<protein>
    <recommendedName>
        <fullName evidence="10">Diadenylate cyclase</fullName>
        <shortName evidence="10">DAC</shortName>
        <ecNumber evidence="10">2.7.7.85</ecNumber>
    </recommendedName>
    <alternativeName>
        <fullName evidence="10">Cyclic-di-AMP synthase</fullName>
        <shortName evidence="10">c-di-AMP synthase</shortName>
    </alternativeName>
</protein>
<name>A0AA43XPY8_9CLOT</name>
<dbReference type="EMBL" id="SUMG01000030">
    <property type="protein sequence ID" value="NBG89570.1"/>
    <property type="molecule type" value="Genomic_DNA"/>
</dbReference>
<dbReference type="NCBIfam" id="TIGR00159">
    <property type="entry name" value="diadenylate cyclase CdaA"/>
    <property type="match status" value="1"/>
</dbReference>
<evidence type="ECO:0000256" key="10">
    <source>
        <dbReference type="HAMAP-Rule" id="MF_01499"/>
    </source>
</evidence>
<dbReference type="InterPro" id="IPR034701">
    <property type="entry name" value="CdaA"/>
</dbReference>
<dbReference type="AlphaFoldDB" id="A0AA43XPY8"/>
<accession>A0AA43XPY8</accession>
<keyword evidence="6 10" id="KW-0547">Nucleotide-binding</keyword>
<comment type="function">
    <text evidence="10">Catalyzes the condensation of 2 ATP molecules into cyclic di-AMP (c-di-AMP), a second messenger used to regulate differing processes in different bacteria.</text>
</comment>
<evidence type="ECO:0000256" key="6">
    <source>
        <dbReference type="ARBA" id="ARBA00022741"/>
    </source>
</evidence>
<evidence type="ECO:0000313" key="12">
    <source>
        <dbReference type="EMBL" id="NBG89570.1"/>
    </source>
</evidence>
<evidence type="ECO:0000256" key="5">
    <source>
        <dbReference type="ARBA" id="ARBA00022695"/>
    </source>
</evidence>
<dbReference type="EC" id="2.7.7.85" evidence="10"/>
<keyword evidence="9 10" id="KW-0472">Membrane</keyword>
<dbReference type="InterPro" id="IPR014046">
    <property type="entry name" value="C-di-AMP_synthase"/>
</dbReference>
<dbReference type="InterPro" id="IPR036888">
    <property type="entry name" value="DNA_integrity_DisA_N_sf"/>
</dbReference>
<dbReference type="Proteomes" id="UP000449710">
    <property type="component" value="Unassembled WGS sequence"/>
</dbReference>
<keyword evidence="5 10" id="KW-0548">Nucleotidyltransferase</keyword>
<evidence type="ECO:0000256" key="9">
    <source>
        <dbReference type="ARBA" id="ARBA00023136"/>
    </source>
</evidence>
<keyword evidence="7 10" id="KW-0067">ATP-binding</keyword>
<keyword evidence="2 10" id="KW-1003">Cell membrane</keyword>
<dbReference type="FunFam" id="3.40.1700.10:FF:000002">
    <property type="entry name" value="Diadenylate cyclase"/>
    <property type="match status" value="1"/>
</dbReference>
<dbReference type="GO" id="GO:0006171">
    <property type="term" value="P:cAMP biosynthetic process"/>
    <property type="evidence" value="ECO:0007669"/>
    <property type="project" value="InterPro"/>
</dbReference>
<evidence type="ECO:0000256" key="4">
    <source>
        <dbReference type="ARBA" id="ARBA00022692"/>
    </source>
</evidence>
<comment type="caution">
    <text evidence="10">Lacks conserved residue(s) required for the propagation of feature annotation.</text>
</comment>
<dbReference type="GO" id="GO:0106408">
    <property type="term" value="F:diadenylate cyclase activity"/>
    <property type="evidence" value="ECO:0007669"/>
    <property type="project" value="UniProtKB-EC"/>
</dbReference>